<proteinExistence type="predicted"/>
<sequence>MKSLKIITMLGAVSLLAACGGTSESQEATTTTSTARTTTSAAKPEKVDPATWETTIQALRYLQSQVTCDDTGIIDQGLTCKDGTTIYVVGVDDTGVTPSAMAHAAGEVDNSATIYGDSWFISCAGPTAVTACMSAGVDLTGYEQAGF</sequence>
<protein>
    <recommendedName>
        <fullName evidence="7">Lipoprotein</fullName>
    </recommendedName>
</protein>
<evidence type="ECO:0000313" key="6">
    <source>
        <dbReference type="Proteomes" id="UP000315353"/>
    </source>
</evidence>
<dbReference type="EMBL" id="BJNB01000016">
    <property type="protein sequence ID" value="GEB97744.1"/>
    <property type="molecule type" value="Genomic_DNA"/>
</dbReference>
<evidence type="ECO:0000256" key="1">
    <source>
        <dbReference type="SAM" id="MobiDB-lite"/>
    </source>
</evidence>
<reference evidence="4 6" key="2">
    <citation type="submission" date="2019-06" db="EMBL/GenBank/DDBJ databases">
        <title>Whole genome shotgun sequence of Corynebacterium flavescens NBRC 14136.</title>
        <authorList>
            <person name="Hosoyama A."/>
            <person name="Uohara A."/>
            <person name="Ohji S."/>
            <person name="Ichikawa N."/>
        </authorList>
    </citation>
    <scope>NUCLEOTIDE SEQUENCE [LARGE SCALE GENOMIC DNA]</scope>
    <source>
        <strain evidence="4 6">NBRC 14136</strain>
    </source>
</reference>
<dbReference type="STRING" id="28028.CFLV_09595"/>
<reference evidence="3 5" key="1">
    <citation type="submission" date="2014-08" db="EMBL/GenBank/DDBJ databases">
        <title>Complete genome sequence of Corynebacterium flavescens OJ8(T)(=DSM 20296(T)), isolated from cheese.</title>
        <authorList>
            <person name="Ruckert C."/>
            <person name="Albersmeier A."/>
            <person name="Winkler A."/>
            <person name="Kalinowski J."/>
        </authorList>
    </citation>
    <scope>NUCLEOTIDE SEQUENCE [LARGE SCALE GENOMIC DNA]</scope>
    <source>
        <strain evidence="3 5">OJ8</strain>
    </source>
</reference>
<accession>A0A1L7CNH4</accession>
<dbReference type="KEGG" id="cfc:CFLV_09595"/>
<dbReference type="AlphaFoldDB" id="A0A1L7CNH4"/>
<organism evidence="3 5">
    <name type="scientific">Corynebacterium flavescens</name>
    <dbReference type="NCBI Taxonomy" id="28028"/>
    <lineage>
        <taxon>Bacteria</taxon>
        <taxon>Bacillati</taxon>
        <taxon>Actinomycetota</taxon>
        <taxon>Actinomycetes</taxon>
        <taxon>Mycobacteriales</taxon>
        <taxon>Corynebacteriaceae</taxon>
        <taxon>Corynebacterium</taxon>
    </lineage>
</organism>
<evidence type="ECO:0000313" key="3">
    <source>
        <dbReference type="EMBL" id="APT87402.1"/>
    </source>
</evidence>
<feature type="compositionally biased region" description="Low complexity" evidence="1">
    <location>
        <begin position="26"/>
        <end position="42"/>
    </location>
</feature>
<evidence type="ECO:0000313" key="4">
    <source>
        <dbReference type="EMBL" id="GEB97744.1"/>
    </source>
</evidence>
<evidence type="ECO:0000313" key="5">
    <source>
        <dbReference type="Proteomes" id="UP000185479"/>
    </source>
</evidence>
<evidence type="ECO:0008006" key="7">
    <source>
        <dbReference type="Google" id="ProtNLM"/>
    </source>
</evidence>
<feature type="chain" id="PRO_5044061012" description="Lipoprotein" evidence="2">
    <location>
        <begin position="18"/>
        <end position="147"/>
    </location>
</feature>
<dbReference type="PROSITE" id="PS51257">
    <property type="entry name" value="PROKAR_LIPOPROTEIN"/>
    <property type="match status" value="1"/>
</dbReference>
<dbReference type="Proteomes" id="UP000185479">
    <property type="component" value="Chromosome"/>
</dbReference>
<evidence type="ECO:0000256" key="2">
    <source>
        <dbReference type="SAM" id="SignalP"/>
    </source>
</evidence>
<dbReference type="Proteomes" id="UP000315353">
    <property type="component" value="Unassembled WGS sequence"/>
</dbReference>
<dbReference type="OrthoDB" id="9956800at2"/>
<name>A0A1L7CNH4_CORFL</name>
<keyword evidence="2" id="KW-0732">Signal</keyword>
<dbReference type="RefSeq" id="WP_075730334.1">
    <property type="nucleotide sequence ID" value="NZ_BJNB01000016.1"/>
</dbReference>
<feature type="signal peptide" evidence="2">
    <location>
        <begin position="1"/>
        <end position="17"/>
    </location>
</feature>
<gene>
    <name evidence="4" type="ORF">CFL01nite_12390</name>
    <name evidence="3" type="ORF">CFLV_09595</name>
</gene>
<dbReference type="EMBL" id="CP009246">
    <property type="protein sequence ID" value="APT87402.1"/>
    <property type="molecule type" value="Genomic_DNA"/>
</dbReference>
<feature type="region of interest" description="Disordered" evidence="1">
    <location>
        <begin position="26"/>
        <end position="46"/>
    </location>
</feature>
<dbReference type="GeneID" id="82880951"/>
<keyword evidence="5" id="KW-1185">Reference proteome</keyword>